<reference evidence="6" key="2">
    <citation type="submission" date="2024-07" db="EMBL/GenBank/DDBJ databases">
        <title>Streptomyces haneummycinica sp. nov., a new antibiotic-producing actinobacterium isolated from marine sediment.</title>
        <authorList>
            <person name="Uemura M."/>
            <person name="Hamada M."/>
            <person name="Hirano S."/>
            <person name="Kobayashi K."/>
            <person name="Ohshiro T."/>
            <person name="Kobayashi T."/>
            <person name="Terahara T."/>
        </authorList>
    </citation>
    <scope>NUCLEOTIDE SEQUENCE</scope>
    <source>
        <strain evidence="6">KM77-8</strain>
    </source>
</reference>
<name>A0AAT9HMN5_9ACTN</name>
<dbReference type="PANTHER" id="PTHR42789:SF1">
    <property type="entry name" value="D-ISOMER SPECIFIC 2-HYDROXYACID DEHYDROGENASE FAMILY PROTEIN (AFU_ORTHOLOGUE AFUA_6G10090)"/>
    <property type="match status" value="1"/>
</dbReference>
<dbReference type="InterPro" id="IPR029753">
    <property type="entry name" value="D-isomer_DH_CS"/>
</dbReference>
<organism evidence="6">
    <name type="scientific">Streptomyces haneummycinicus</name>
    <dbReference type="NCBI Taxonomy" id="3074435"/>
    <lineage>
        <taxon>Bacteria</taxon>
        <taxon>Bacillati</taxon>
        <taxon>Actinomycetota</taxon>
        <taxon>Actinomycetes</taxon>
        <taxon>Kitasatosporales</taxon>
        <taxon>Streptomycetaceae</taxon>
        <taxon>Streptomyces</taxon>
    </lineage>
</organism>
<feature type="domain" description="D-isomer specific 2-hydroxyacid dehydrogenase NAD-binding" evidence="5">
    <location>
        <begin position="113"/>
        <end position="255"/>
    </location>
</feature>
<dbReference type="InterPro" id="IPR006140">
    <property type="entry name" value="D-isomer_DH_NAD-bd"/>
</dbReference>
<comment type="similarity">
    <text evidence="1">Belongs to the D-isomer specific 2-hydroxyacid dehydrogenase family.</text>
</comment>
<protein>
    <recommendedName>
        <fullName evidence="5">D-isomer specific 2-hydroxyacid dehydrogenase NAD-binding domain-containing protein</fullName>
    </recommendedName>
</protein>
<dbReference type="SUPFAM" id="SSF52283">
    <property type="entry name" value="Formate/glycerate dehydrogenase catalytic domain-like"/>
    <property type="match status" value="1"/>
</dbReference>
<dbReference type="EMBL" id="AP035768">
    <property type="protein sequence ID" value="BFO18620.1"/>
    <property type="molecule type" value="Genomic_DNA"/>
</dbReference>
<feature type="compositionally biased region" description="Low complexity" evidence="4">
    <location>
        <begin position="304"/>
        <end position="316"/>
    </location>
</feature>
<dbReference type="InterPro" id="IPR050857">
    <property type="entry name" value="D-2-hydroxyacid_DH"/>
</dbReference>
<evidence type="ECO:0000256" key="1">
    <source>
        <dbReference type="ARBA" id="ARBA00005854"/>
    </source>
</evidence>
<feature type="compositionally biased region" description="Pro residues" evidence="4">
    <location>
        <begin position="291"/>
        <end position="303"/>
    </location>
</feature>
<keyword evidence="2" id="KW-0560">Oxidoreductase</keyword>
<proteinExistence type="inferred from homology"/>
<evidence type="ECO:0000256" key="2">
    <source>
        <dbReference type="ARBA" id="ARBA00023002"/>
    </source>
</evidence>
<dbReference type="Gene3D" id="3.40.50.720">
    <property type="entry name" value="NAD(P)-binding Rossmann-like Domain"/>
    <property type="match status" value="2"/>
</dbReference>
<evidence type="ECO:0000256" key="3">
    <source>
        <dbReference type="ARBA" id="ARBA00023027"/>
    </source>
</evidence>
<feature type="region of interest" description="Disordered" evidence="4">
    <location>
        <begin position="271"/>
        <end position="341"/>
    </location>
</feature>
<evidence type="ECO:0000256" key="4">
    <source>
        <dbReference type="SAM" id="MobiDB-lite"/>
    </source>
</evidence>
<keyword evidence="3" id="KW-0520">NAD</keyword>
<dbReference type="AlphaFoldDB" id="A0AAT9HMN5"/>
<dbReference type="InterPro" id="IPR036291">
    <property type="entry name" value="NAD(P)-bd_dom_sf"/>
</dbReference>
<accession>A0AAT9HMN5</accession>
<dbReference type="GO" id="GO:0051287">
    <property type="term" value="F:NAD binding"/>
    <property type="evidence" value="ECO:0007669"/>
    <property type="project" value="InterPro"/>
</dbReference>
<gene>
    <name evidence="6" type="ORF">SHKM778_50080</name>
</gene>
<reference evidence="6" key="1">
    <citation type="submission" date="2024-06" db="EMBL/GenBank/DDBJ databases">
        <authorList>
            <consortium name="consrtm"/>
            <person name="Uemura M."/>
            <person name="Terahara T."/>
        </authorList>
    </citation>
    <scope>NUCLEOTIDE SEQUENCE</scope>
    <source>
        <strain evidence="6">KM77-8</strain>
    </source>
</reference>
<dbReference type="PANTHER" id="PTHR42789">
    <property type="entry name" value="D-ISOMER SPECIFIC 2-HYDROXYACID DEHYDROGENASE FAMILY PROTEIN (AFU_ORTHOLOGUE AFUA_6G10090)"/>
    <property type="match status" value="1"/>
</dbReference>
<sequence>MNVPRVLITTDYLRPGDEVDAYLVAAGLTTHHAPTAGRHGPDELVAALAGVEAALIGHDPLTADVLGRAPRLRVVVRTGVGYDSVDVGAAARLGISVSNLPGINAGAVAEYTMGLLLASARRLVESAVGVAAGGWPRGDGRELRGATLGLVGHGAAARAVVPLARAFGMDVVCTTGVPAGLRDDASVRFVPFAELLAVSDYVSVHTALTDRTRGMFDASAFARMKPTAVLVNTARGAVVDERALADAVRNGVIAGRRSMWWCRNRSRRTVRCGVSRGSPSTPISRVRPRRPAGPPGWPAPPNSWPRSRAGPASPSPDGQPRTATAEGPPTWSAAPRTCPVL</sequence>
<evidence type="ECO:0000313" key="6">
    <source>
        <dbReference type="EMBL" id="BFO18620.1"/>
    </source>
</evidence>
<dbReference type="GO" id="GO:0016616">
    <property type="term" value="F:oxidoreductase activity, acting on the CH-OH group of donors, NAD or NADP as acceptor"/>
    <property type="evidence" value="ECO:0007669"/>
    <property type="project" value="InterPro"/>
</dbReference>
<dbReference type="Pfam" id="PF02826">
    <property type="entry name" value="2-Hacid_dh_C"/>
    <property type="match status" value="1"/>
</dbReference>
<dbReference type="SUPFAM" id="SSF51735">
    <property type="entry name" value="NAD(P)-binding Rossmann-fold domains"/>
    <property type="match status" value="1"/>
</dbReference>
<evidence type="ECO:0000259" key="5">
    <source>
        <dbReference type="Pfam" id="PF02826"/>
    </source>
</evidence>
<dbReference type="PROSITE" id="PS00671">
    <property type="entry name" value="D_2_HYDROXYACID_DH_3"/>
    <property type="match status" value="1"/>
</dbReference>